<dbReference type="EMBL" id="MU001670">
    <property type="protein sequence ID" value="KAF2462103.1"/>
    <property type="molecule type" value="Genomic_DNA"/>
</dbReference>
<accession>A0A6A6PFG2</accession>
<feature type="chain" id="PRO_5025599964" evidence="2">
    <location>
        <begin position="20"/>
        <end position="62"/>
    </location>
</feature>
<evidence type="ECO:0000256" key="1">
    <source>
        <dbReference type="SAM" id="MobiDB-lite"/>
    </source>
</evidence>
<proteinExistence type="predicted"/>
<keyword evidence="2" id="KW-0732">Signal</keyword>
<feature type="region of interest" description="Disordered" evidence="1">
    <location>
        <begin position="26"/>
        <end position="62"/>
    </location>
</feature>
<name>A0A6A6PFG2_9PEZI</name>
<evidence type="ECO:0000313" key="3">
    <source>
        <dbReference type="EMBL" id="KAF2462103.1"/>
    </source>
</evidence>
<organism evidence="3 4">
    <name type="scientific">Lineolata rhizophorae</name>
    <dbReference type="NCBI Taxonomy" id="578093"/>
    <lineage>
        <taxon>Eukaryota</taxon>
        <taxon>Fungi</taxon>
        <taxon>Dikarya</taxon>
        <taxon>Ascomycota</taxon>
        <taxon>Pezizomycotina</taxon>
        <taxon>Dothideomycetes</taxon>
        <taxon>Dothideomycetes incertae sedis</taxon>
        <taxon>Lineolatales</taxon>
        <taxon>Lineolataceae</taxon>
        <taxon>Lineolata</taxon>
    </lineage>
</organism>
<reference evidence="3" key="1">
    <citation type="journal article" date="2020" name="Stud. Mycol.">
        <title>101 Dothideomycetes genomes: a test case for predicting lifestyles and emergence of pathogens.</title>
        <authorList>
            <person name="Haridas S."/>
            <person name="Albert R."/>
            <person name="Binder M."/>
            <person name="Bloem J."/>
            <person name="Labutti K."/>
            <person name="Salamov A."/>
            <person name="Andreopoulos B."/>
            <person name="Baker S."/>
            <person name="Barry K."/>
            <person name="Bills G."/>
            <person name="Bluhm B."/>
            <person name="Cannon C."/>
            <person name="Castanera R."/>
            <person name="Culley D."/>
            <person name="Daum C."/>
            <person name="Ezra D."/>
            <person name="Gonzalez J."/>
            <person name="Henrissat B."/>
            <person name="Kuo A."/>
            <person name="Liang C."/>
            <person name="Lipzen A."/>
            <person name="Lutzoni F."/>
            <person name="Magnuson J."/>
            <person name="Mondo S."/>
            <person name="Nolan M."/>
            <person name="Ohm R."/>
            <person name="Pangilinan J."/>
            <person name="Park H.-J."/>
            <person name="Ramirez L."/>
            <person name="Alfaro M."/>
            <person name="Sun H."/>
            <person name="Tritt A."/>
            <person name="Yoshinaga Y."/>
            <person name="Zwiers L.-H."/>
            <person name="Turgeon B."/>
            <person name="Goodwin S."/>
            <person name="Spatafora J."/>
            <person name="Crous P."/>
            <person name="Grigoriev I."/>
        </authorList>
    </citation>
    <scope>NUCLEOTIDE SEQUENCE</scope>
    <source>
        <strain evidence="3">ATCC 16933</strain>
    </source>
</reference>
<evidence type="ECO:0000256" key="2">
    <source>
        <dbReference type="SAM" id="SignalP"/>
    </source>
</evidence>
<dbReference type="Proteomes" id="UP000799766">
    <property type="component" value="Unassembled WGS sequence"/>
</dbReference>
<gene>
    <name evidence="3" type="ORF">BDY21DRAFT_330474</name>
</gene>
<protein>
    <submittedName>
        <fullName evidence="3">Uncharacterized protein</fullName>
    </submittedName>
</protein>
<sequence>MRACIRLYIVGSVLWYVPALGRGGAQVRRAQPISAGGQRTGPRSARSRAAHREKKGRRHLGR</sequence>
<feature type="compositionally biased region" description="Basic residues" evidence="1">
    <location>
        <begin position="45"/>
        <end position="62"/>
    </location>
</feature>
<feature type="signal peptide" evidence="2">
    <location>
        <begin position="1"/>
        <end position="19"/>
    </location>
</feature>
<keyword evidence="4" id="KW-1185">Reference proteome</keyword>
<evidence type="ECO:0000313" key="4">
    <source>
        <dbReference type="Proteomes" id="UP000799766"/>
    </source>
</evidence>
<dbReference type="AlphaFoldDB" id="A0A6A6PFG2"/>